<proteinExistence type="predicted"/>
<keyword evidence="2" id="KW-1185">Reference proteome</keyword>
<evidence type="ECO:0000313" key="1">
    <source>
        <dbReference type="EMBL" id="KAK7069812.1"/>
    </source>
</evidence>
<dbReference type="Proteomes" id="UP001381693">
    <property type="component" value="Unassembled WGS sequence"/>
</dbReference>
<organism evidence="1 2">
    <name type="scientific">Halocaridina rubra</name>
    <name type="common">Hawaiian red shrimp</name>
    <dbReference type="NCBI Taxonomy" id="373956"/>
    <lineage>
        <taxon>Eukaryota</taxon>
        <taxon>Metazoa</taxon>
        <taxon>Ecdysozoa</taxon>
        <taxon>Arthropoda</taxon>
        <taxon>Crustacea</taxon>
        <taxon>Multicrustacea</taxon>
        <taxon>Malacostraca</taxon>
        <taxon>Eumalacostraca</taxon>
        <taxon>Eucarida</taxon>
        <taxon>Decapoda</taxon>
        <taxon>Pleocyemata</taxon>
        <taxon>Caridea</taxon>
        <taxon>Atyoidea</taxon>
        <taxon>Atyidae</taxon>
        <taxon>Halocaridina</taxon>
    </lineage>
</organism>
<name>A0AAN8WRN1_HALRR</name>
<dbReference type="EMBL" id="JAXCGZ010015809">
    <property type="protein sequence ID" value="KAK7069812.1"/>
    <property type="molecule type" value="Genomic_DNA"/>
</dbReference>
<accession>A0AAN8WRN1</accession>
<dbReference type="AlphaFoldDB" id="A0AAN8WRN1"/>
<gene>
    <name evidence="1" type="ORF">SK128_006461</name>
</gene>
<reference evidence="1 2" key="1">
    <citation type="submission" date="2023-11" db="EMBL/GenBank/DDBJ databases">
        <title>Halocaridina rubra genome assembly.</title>
        <authorList>
            <person name="Smith C."/>
        </authorList>
    </citation>
    <scope>NUCLEOTIDE SEQUENCE [LARGE SCALE GENOMIC DNA]</scope>
    <source>
        <strain evidence="1">EP-1</strain>
        <tissue evidence="1">Whole</tissue>
    </source>
</reference>
<comment type="caution">
    <text evidence="1">The sequence shown here is derived from an EMBL/GenBank/DDBJ whole genome shotgun (WGS) entry which is preliminary data.</text>
</comment>
<protein>
    <submittedName>
        <fullName evidence="1">Uncharacterized protein</fullName>
    </submittedName>
</protein>
<sequence length="138" mass="15807">MGTMKLGVLDVIFKEDVTAWRSPAINFKLIEEDVVVRCHLKCLLGTGKLLGWRQDDERLMRSCWVRRLSRESYGAANGLGAWCRECCGELLGDKHGAKSTLREQKGLWSRYREEADNVMEELLIILGIYYTGIMVPRL</sequence>
<evidence type="ECO:0000313" key="2">
    <source>
        <dbReference type="Proteomes" id="UP001381693"/>
    </source>
</evidence>